<dbReference type="InterPro" id="IPR028889">
    <property type="entry name" value="USP"/>
</dbReference>
<dbReference type="Gene3D" id="6.10.140.2220">
    <property type="match status" value="1"/>
</dbReference>
<sequence length="868" mass="96512">MHVFGKIEIPGLFSATLAVIELVFVLIILKWMGGGGNSEAKEEEEEMRKLVDLAAHERSIFEEYKGISSIQVNSPQYKCPVCFSPAAKRCSRCKAVRYCSGKCQIMHWRKGHKEECQPLDIRSSSFSFISTKKNEFDLASSFSESKELGSDCNVQGQTVSSPVQNLDNYVSEAPDISISNFPQVSTLYTDRESQRNNAVDSVPKASHTSNDGLQDAFPGTHTNYVSLPVMHASEISAYEVPANSRFHTSDIFNSSAASAKDCVTTTFDSVNSVSNIHGSEISLKDTSLSMLSDRHTDVMDSSISSVHDLHSSKNLAHDTSISESHMLDCHIHKSPSNEFLNSRNFECNPLTSESPIHDSLSTESHVMSAFRHSSSIHEIPGKMPELDEPCWRNFADDGPDSGISTSVLENCPERSCLFSYSASSSSNDTSAMPTEQSSSLSQHEIQNSGDSLSKGTFRRSIGTAIQYFSRQKAKTHLPMILNHMNVCNNVVLPSASPTVGSSQNISTGFKRSVKKVLGRAKLSKTSKQTNSRVEELRAIPSQILFPYEYFVELFNCNTLDLYPCGLVNCGNSCYANVVLQCLTFTRPLAAYLLQGDHAGYCKMKNWCLMCDLEHLILTARQSKSPVSPTRILSRIQRMRTHLGYGRQEDAHELLRLSVEAMQSICLDEAGGEKAVNPTMQKTTFIQQLFGGCLQSKVQCMKCQYESDCFENMLDLTVEIHGNIESLEDALAQFTAPEMLDGANKYKCNRCKSYVKAKKQLIVHEAPNILTIALKRFKNGKFGKLNKHVTFPEFLDISPYMSGTADEPPLYMLYAVIVHLDMLNASFSGHYVCYVKDLHGAWYKMDDTEVQPVQLDTVMAEGAYMLLYS</sequence>
<organism evidence="15 16">
    <name type="scientific">Taxus chinensis</name>
    <name type="common">Chinese yew</name>
    <name type="synonym">Taxus wallichiana var. chinensis</name>
    <dbReference type="NCBI Taxonomy" id="29808"/>
    <lineage>
        <taxon>Eukaryota</taxon>
        <taxon>Viridiplantae</taxon>
        <taxon>Streptophyta</taxon>
        <taxon>Embryophyta</taxon>
        <taxon>Tracheophyta</taxon>
        <taxon>Spermatophyta</taxon>
        <taxon>Pinopsida</taxon>
        <taxon>Pinidae</taxon>
        <taxon>Conifers II</taxon>
        <taxon>Cupressales</taxon>
        <taxon>Taxaceae</taxon>
        <taxon>Taxus</taxon>
    </lineage>
</organism>
<evidence type="ECO:0000259" key="14">
    <source>
        <dbReference type="PROSITE" id="PS50865"/>
    </source>
</evidence>
<keyword evidence="4" id="KW-0645">Protease</keyword>
<dbReference type="FunFam" id="3.90.70.10:FF:000026">
    <property type="entry name" value="Ubiquitin carboxyl-terminal hydrolase 15"/>
    <property type="match status" value="1"/>
</dbReference>
<dbReference type="GO" id="GO:0004843">
    <property type="term" value="F:cysteine-type deubiquitinase activity"/>
    <property type="evidence" value="ECO:0007669"/>
    <property type="project" value="UniProtKB-EC"/>
</dbReference>
<dbReference type="PROSITE" id="PS01360">
    <property type="entry name" value="ZF_MYND_1"/>
    <property type="match status" value="1"/>
</dbReference>
<name>A0AA38L6K8_TAXCH</name>
<gene>
    <name evidence="15" type="ORF">KI387_037563</name>
</gene>
<evidence type="ECO:0000256" key="4">
    <source>
        <dbReference type="ARBA" id="ARBA00022670"/>
    </source>
</evidence>
<feature type="non-terminal residue" evidence="15">
    <location>
        <position position="868"/>
    </location>
</feature>
<dbReference type="SUPFAM" id="SSF144232">
    <property type="entry name" value="HIT/MYND zinc finger-like"/>
    <property type="match status" value="1"/>
</dbReference>
<dbReference type="PANTHER" id="PTHR24006">
    <property type="entry name" value="UBIQUITIN CARBOXYL-TERMINAL HYDROLASE"/>
    <property type="match status" value="1"/>
</dbReference>
<keyword evidence="9" id="KW-0862">Zinc</keyword>
<feature type="domain" description="USP" evidence="13">
    <location>
        <begin position="564"/>
        <end position="868"/>
    </location>
</feature>
<dbReference type="GO" id="GO:0006508">
    <property type="term" value="P:proteolysis"/>
    <property type="evidence" value="ECO:0007669"/>
    <property type="project" value="UniProtKB-KW"/>
</dbReference>
<keyword evidence="16" id="KW-1185">Reference proteome</keyword>
<evidence type="ECO:0000313" key="16">
    <source>
        <dbReference type="Proteomes" id="UP000824469"/>
    </source>
</evidence>
<evidence type="ECO:0000259" key="13">
    <source>
        <dbReference type="PROSITE" id="PS50235"/>
    </source>
</evidence>
<dbReference type="InterPro" id="IPR050164">
    <property type="entry name" value="Peptidase_C19"/>
</dbReference>
<dbReference type="EMBL" id="JAHRHJ020000007">
    <property type="protein sequence ID" value="KAH9309652.1"/>
    <property type="molecule type" value="Genomic_DNA"/>
</dbReference>
<comment type="catalytic activity">
    <reaction evidence="1">
        <text>Thiol-dependent hydrolysis of ester, thioester, amide, peptide and isopeptide bonds formed by the C-terminal Gly of ubiquitin (a 76-residue protein attached to proteins as an intracellular targeting signal).</text>
        <dbReference type="EC" id="3.4.19.12"/>
    </reaction>
</comment>
<comment type="caution">
    <text evidence="15">The sequence shown here is derived from an EMBL/GenBank/DDBJ whole genome shotgun (WGS) entry which is preliminary data.</text>
</comment>
<evidence type="ECO:0000256" key="12">
    <source>
        <dbReference type="SAM" id="Phobius"/>
    </source>
</evidence>
<comment type="similarity">
    <text evidence="2">Belongs to the peptidase C19 family.</text>
</comment>
<dbReference type="GO" id="GO:0008270">
    <property type="term" value="F:zinc ion binding"/>
    <property type="evidence" value="ECO:0007669"/>
    <property type="project" value="UniProtKB-KW"/>
</dbReference>
<evidence type="ECO:0000256" key="9">
    <source>
        <dbReference type="ARBA" id="ARBA00022833"/>
    </source>
</evidence>
<dbReference type="FunFam" id="6.10.140.2220:FF:000006">
    <property type="entry name" value="Ubiquitin carboxyl-terminal hydrolase 15"/>
    <property type="match status" value="1"/>
</dbReference>
<evidence type="ECO:0000256" key="6">
    <source>
        <dbReference type="ARBA" id="ARBA00022771"/>
    </source>
</evidence>
<evidence type="ECO:0000256" key="7">
    <source>
        <dbReference type="ARBA" id="ARBA00022786"/>
    </source>
</evidence>
<feature type="region of interest" description="Disordered" evidence="11">
    <location>
        <begin position="193"/>
        <end position="217"/>
    </location>
</feature>
<keyword evidence="8" id="KW-0378">Hydrolase</keyword>
<feature type="compositionally biased region" description="Polar residues" evidence="11">
    <location>
        <begin position="431"/>
        <end position="454"/>
    </location>
</feature>
<dbReference type="InterPro" id="IPR001394">
    <property type="entry name" value="Peptidase_C19_UCH"/>
</dbReference>
<dbReference type="InterPro" id="IPR038765">
    <property type="entry name" value="Papain-like_cys_pep_sf"/>
</dbReference>
<dbReference type="AlphaFoldDB" id="A0AA38L6K8"/>
<dbReference type="Pfam" id="PF00443">
    <property type="entry name" value="UCH"/>
    <property type="match status" value="1"/>
</dbReference>
<dbReference type="Pfam" id="PF01753">
    <property type="entry name" value="zf-MYND"/>
    <property type="match status" value="1"/>
</dbReference>
<keyword evidence="5" id="KW-0479">Metal-binding</keyword>
<protein>
    <recommendedName>
        <fullName evidence="3">ubiquitinyl hydrolase 1</fullName>
        <ecNumber evidence="3">3.4.19.12</ecNumber>
    </recommendedName>
</protein>
<keyword evidence="12" id="KW-0472">Membrane</keyword>
<evidence type="ECO:0000256" key="3">
    <source>
        <dbReference type="ARBA" id="ARBA00012759"/>
    </source>
</evidence>
<evidence type="ECO:0000256" key="5">
    <source>
        <dbReference type="ARBA" id="ARBA00022723"/>
    </source>
</evidence>
<evidence type="ECO:0000256" key="8">
    <source>
        <dbReference type="ARBA" id="ARBA00022801"/>
    </source>
</evidence>
<keyword evidence="6 10" id="KW-0863">Zinc-finger</keyword>
<dbReference type="Gene3D" id="3.90.70.10">
    <property type="entry name" value="Cysteine proteinases"/>
    <property type="match status" value="1"/>
</dbReference>
<dbReference type="Proteomes" id="UP000824469">
    <property type="component" value="Unassembled WGS sequence"/>
</dbReference>
<feature type="region of interest" description="Disordered" evidence="11">
    <location>
        <begin position="422"/>
        <end position="454"/>
    </location>
</feature>
<dbReference type="PROSITE" id="PS00972">
    <property type="entry name" value="USP_1"/>
    <property type="match status" value="1"/>
</dbReference>
<evidence type="ECO:0000256" key="2">
    <source>
        <dbReference type="ARBA" id="ARBA00009085"/>
    </source>
</evidence>
<dbReference type="CDD" id="cd02661">
    <property type="entry name" value="Peptidase_C19E"/>
    <property type="match status" value="1"/>
</dbReference>
<keyword evidence="7" id="KW-0833">Ubl conjugation pathway</keyword>
<accession>A0AA38L6K8</accession>
<dbReference type="SUPFAM" id="SSF54001">
    <property type="entry name" value="Cysteine proteinases"/>
    <property type="match status" value="1"/>
</dbReference>
<dbReference type="GO" id="GO:0005634">
    <property type="term" value="C:nucleus"/>
    <property type="evidence" value="ECO:0007669"/>
    <property type="project" value="TreeGrafter"/>
</dbReference>
<dbReference type="PANTHER" id="PTHR24006:SF685">
    <property type="entry name" value="UBIQUITIN CARBOXYL-TERMINAL HYDROLASE 15"/>
    <property type="match status" value="1"/>
</dbReference>
<dbReference type="EC" id="3.4.19.12" evidence="3"/>
<evidence type="ECO:0000256" key="11">
    <source>
        <dbReference type="SAM" id="MobiDB-lite"/>
    </source>
</evidence>
<dbReference type="GO" id="GO:0005829">
    <property type="term" value="C:cytosol"/>
    <property type="evidence" value="ECO:0007669"/>
    <property type="project" value="TreeGrafter"/>
</dbReference>
<evidence type="ECO:0000256" key="1">
    <source>
        <dbReference type="ARBA" id="ARBA00000707"/>
    </source>
</evidence>
<dbReference type="GO" id="GO:0016579">
    <property type="term" value="P:protein deubiquitination"/>
    <property type="evidence" value="ECO:0007669"/>
    <property type="project" value="InterPro"/>
</dbReference>
<proteinExistence type="inferred from homology"/>
<dbReference type="PROSITE" id="PS50865">
    <property type="entry name" value="ZF_MYND_2"/>
    <property type="match status" value="1"/>
</dbReference>
<dbReference type="InterPro" id="IPR018200">
    <property type="entry name" value="USP_CS"/>
</dbReference>
<dbReference type="InterPro" id="IPR002893">
    <property type="entry name" value="Znf_MYND"/>
</dbReference>
<keyword evidence="12" id="KW-1133">Transmembrane helix</keyword>
<feature type="domain" description="MYND-type" evidence="14">
    <location>
        <begin position="79"/>
        <end position="116"/>
    </location>
</feature>
<evidence type="ECO:0000256" key="10">
    <source>
        <dbReference type="PROSITE-ProRule" id="PRU00134"/>
    </source>
</evidence>
<reference evidence="15 16" key="1">
    <citation type="journal article" date="2021" name="Nat. Plants">
        <title>The Taxus genome provides insights into paclitaxel biosynthesis.</title>
        <authorList>
            <person name="Xiong X."/>
            <person name="Gou J."/>
            <person name="Liao Q."/>
            <person name="Li Y."/>
            <person name="Zhou Q."/>
            <person name="Bi G."/>
            <person name="Li C."/>
            <person name="Du R."/>
            <person name="Wang X."/>
            <person name="Sun T."/>
            <person name="Guo L."/>
            <person name="Liang H."/>
            <person name="Lu P."/>
            <person name="Wu Y."/>
            <person name="Zhang Z."/>
            <person name="Ro D.K."/>
            <person name="Shang Y."/>
            <person name="Huang S."/>
            <person name="Yan J."/>
        </authorList>
    </citation>
    <scope>NUCLEOTIDE SEQUENCE [LARGE SCALE GENOMIC DNA]</scope>
    <source>
        <strain evidence="15">Ta-2019</strain>
    </source>
</reference>
<dbReference type="OMA" id="MAEGAYM"/>
<feature type="transmembrane region" description="Helical" evidence="12">
    <location>
        <begin position="12"/>
        <end position="32"/>
    </location>
</feature>
<evidence type="ECO:0000313" key="15">
    <source>
        <dbReference type="EMBL" id="KAH9309652.1"/>
    </source>
</evidence>
<dbReference type="PROSITE" id="PS50235">
    <property type="entry name" value="USP_3"/>
    <property type="match status" value="1"/>
</dbReference>
<keyword evidence="12" id="KW-0812">Transmembrane</keyword>